<evidence type="ECO:0000256" key="3">
    <source>
        <dbReference type="RuleBase" id="RU362028"/>
    </source>
</evidence>
<dbReference type="InterPro" id="IPR006224">
    <property type="entry name" value="PsdUridine_synth_RluA-like_CS"/>
</dbReference>
<evidence type="ECO:0000256" key="1">
    <source>
        <dbReference type="ARBA" id="ARBA00010876"/>
    </source>
</evidence>
<evidence type="ECO:0000313" key="6">
    <source>
        <dbReference type="Proteomes" id="UP000292424"/>
    </source>
</evidence>
<dbReference type="OrthoDB" id="9807829at2"/>
<dbReference type="Proteomes" id="UP000292424">
    <property type="component" value="Chromosome"/>
</dbReference>
<keyword evidence="3" id="KW-0413">Isomerase</keyword>
<name>A0A5P2FZ59_9BACT</name>
<dbReference type="PANTHER" id="PTHR21600">
    <property type="entry name" value="MITOCHONDRIAL RNA PSEUDOURIDINE SYNTHASE"/>
    <property type="match status" value="1"/>
</dbReference>
<dbReference type="GO" id="GO:0140098">
    <property type="term" value="F:catalytic activity, acting on RNA"/>
    <property type="evidence" value="ECO:0007669"/>
    <property type="project" value="UniProtKB-ARBA"/>
</dbReference>
<evidence type="ECO:0000256" key="2">
    <source>
        <dbReference type="PIRSR" id="PIRSR606225-1"/>
    </source>
</evidence>
<sequence length="234" mass="26691">MKLDIVFEDEKIIAVNKPSGMLSIPDRANVQPSLKAILQKDHENIFVVHRIDRPTSGLIIFAKDADTHKKLSALFLSHDMDKRYLGLVNGTIYPESGTVNAAIMESKEKTSIMIVHSKGKESITDYETVEKFPLYSLVEFRIHTGRTHQIRVHTKYLGHSLVCDELYGDGQPLKVSSIRKNYKLSKLEEDEKPILSRLALHSYKLNFELDGKNYALEAPLPKDMRASLQQMRKK</sequence>
<dbReference type="AlphaFoldDB" id="A0A5P2FZ59"/>
<dbReference type="GO" id="GO:0003723">
    <property type="term" value="F:RNA binding"/>
    <property type="evidence" value="ECO:0007669"/>
    <property type="project" value="InterPro"/>
</dbReference>
<dbReference type="InterPro" id="IPR006145">
    <property type="entry name" value="PsdUridine_synth_RsuA/RluA"/>
</dbReference>
<evidence type="ECO:0000313" key="5">
    <source>
        <dbReference type="EMBL" id="QES87678.1"/>
    </source>
</evidence>
<dbReference type="PANTHER" id="PTHR21600:SF87">
    <property type="entry name" value="RNA PSEUDOURIDYLATE SYNTHASE DOMAIN-CONTAINING PROTEIN 1"/>
    <property type="match status" value="1"/>
</dbReference>
<dbReference type="CDD" id="cd02869">
    <property type="entry name" value="PseudoU_synth_RluA_like"/>
    <property type="match status" value="1"/>
</dbReference>
<dbReference type="GO" id="GO:0000455">
    <property type="term" value="P:enzyme-directed rRNA pseudouridine synthesis"/>
    <property type="evidence" value="ECO:0007669"/>
    <property type="project" value="TreeGrafter"/>
</dbReference>
<keyword evidence="6" id="KW-1185">Reference proteome</keyword>
<gene>
    <name evidence="5" type="ORF">E0W69_003020</name>
</gene>
<dbReference type="InterPro" id="IPR050188">
    <property type="entry name" value="RluA_PseudoU_synthase"/>
</dbReference>
<dbReference type="Gene3D" id="3.30.2350.10">
    <property type="entry name" value="Pseudouridine synthase"/>
    <property type="match status" value="1"/>
</dbReference>
<comment type="function">
    <text evidence="3">Responsible for synthesis of pseudouridine from uracil.</text>
</comment>
<dbReference type="EMBL" id="CP044016">
    <property type="protein sequence ID" value="QES87678.1"/>
    <property type="molecule type" value="Genomic_DNA"/>
</dbReference>
<dbReference type="NCBIfam" id="TIGR00005">
    <property type="entry name" value="rluA_subfam"/>
    <property type="match status" value="1"/>
</dbReference>
<accession>A0A5P2FZ59</accession>
<feature type="active site" evidence="2">
    <location>
        <position position="52"/>
    </location>
</feature>
<dbReference type="PROSITE" id="PS01129">
    <property type="entry name" value="PSI_RLU"/>
    <property type="match status" value="1"/>
</dbReference>
<proteinExistence type="inferred from homology"/>
<dbReference type="RefSeq" id="WP_131328566.1">
    <property type="nucleotide sequence ID" value="NZ_CP044016.1"/>
</dbReference>
<dbReference type="SUPFAM" id="SSF55120">
    <property type="entry name" value="Pseudouridine synthase"/>
    <property type="match status" value="1"/>
</dbReference>
<dbReference type="GO" id="GO:0009982">
    <property type="term" value="F:pseudouridine synthase activity"/>
    <property type="evidence" value="ECO:0007669"/>
    <property type="project" value="InterPro"/>
</dbReference>
<evidence type="ECO:0000259" key="4">
    <source>
        <dbReference type="Pfam" id="PF00849"/>
    </source>
</evidence>
<comment type="catalytic activity">
    <reaction evidence="3">
        <text>a uridine in RNA = a pseudouridine in RNA</text>
        <dbReference type="Rhea" id="RHEA:48348"/>
        <dbReference type="Rhea" id="RHEA-COMP:12068"/>
        <dbReference type="Rhea" id="RHEA-COMP:12069"/>
        <dbReference type="ChEBI" id="CHEBI:65314"/>
        <dbReference type="ChEBI" id="CHEBI:65315"/>
    </reaction>
</comment>
<dbReference type="InterPro" id="IPR020103">
    <property type="entry name" value="PsdUridine_synth_cat_dom_sf"/>
</dbReference>
<dbReference type="Pfam" id="PF00849">
    <property type="entry name" value="PseudoU_synth_2"/>
    <property type="match status" value="1"/>
</dbReference>
<reference evidence="5 6" key="1">
    <citation type="submission" date="2019-09" db="EMBL/GenBank/DDBJ databases">
        <title>Complete genome sequence of Arachidicoccus sp. B3-10 isolated from apple orchard soil.</title>
        <authorList>
            <person name="Kim H.S."/>
            <person name="Han K.-I."/>
            <person name="Suh M.K."/>
            <person name="Lee K.C."/>
            <person name="Eom M.K."/>
            <person name="Kim J.-S."/>
            <person name="Kang S.W."/>
            <person name="Sin Y."/>
            <person name="Lee J.-S."/>
        </authorList>
    </citation>
    <scope>NUCLEOTIDE SEQUENCE [LARGE SCALE GENOMIC DNA]</scope>
    <source>
        <strain evidence="5 6">B3-10</strain>
    </source>
</reference>
<organism evidence="5 6">
    <name type="scientific">Rhizosphaericola mali</name>
    <dbReference type="NCBI Taxonomy" id="2545455"/>
    <lineage>
        <taxon>Bacteria</taxon>
        <taxon>Pseudomonadati</taxon>
        <taxon>Bacteroidota</taxon>
        <taxon>Chitinophagia</taxon>
        <taxon>Chitinophagales</taxon>
        <taxon>Chitinophagaceae</taxon>
        <taxon>Rhizosphaericola</taxon>
    </lineage>
</organism>
<protein>
    <recommendedName>
        <fullName evidence="3">Pseudouridine synthase</fullName>
        <ecNumber evidence="3">5.4.99.-</ecNumber>
    </recommendedName>
</protein>
<dbReference type="EC" id="5.4.99.-" evidence="3"/>
<comment type="similarity">
    <text evidence="1 3">Belongs to the pseudouridine synthase RluA family.</text>
</comment>
<feature type="domain" description="Pseudouridine synthase RsuA/RluA-like" evidence="4">
    <location>
        <begin position="12"/>
        <end position="154"/>
    </location>
</feature>
<dbReference type="KEGG" id="arac:E0W69_003020"/>
<dbReference type="InterPro" id="IPR006225">
    <property type="entry name" value="PsdUridine_synth_RluC/D"/>
</dbReference>